<keyword evidence="2" id="KW-1133">Transmembrane helix</keyword>
<proteinExistence type="predicted"/>
<keyword evidence="2" id="KW-0472">Membrane</keyword>
<dbReference type="RefSeq" id="XP_002294756.1">
    <property type="nucleotide sequence ID" value="XM_002294720.1"/>
</dbReference>
<feature type="transmembrane region" description="Helical" evidence="2">
    <location>
        <begin position="38"/>
        <end position="57"/>
    </location>
</feature>
<keyword evidence="4" id="KW-1185">Reference proteome</keyword>
<sequence>MTSSTPTETITIAQPQSPQADEQQTSTSCRFGRMSLKFYLLDLAVVASLLIGASVLLTNHQSSSQRRHLEEVFPSCPSDGDNDAPIDSSLNGYDQEYFNVGDLVELHDPAHHDYALSYAAKITAVHICNNGQIQYDVLPGFGGVTYPNISPDHLRPLQPLEAHTHALCDFGSFRQVDLKPCEIITRIQSSDNSDLGNGGVYLVSTMEDGQLKNKVSTVSRIRWFVNNPRESEAIEKDYLESVGQDGFEEELFGRD</sequence>
<evidence type="ECO:0000256" key="1">
    <source>
        <dbReference type="SAM" id="MobiDB-lite"/>
    </source>
</evidence>
<dbReference type="HOGENOM" id="CLU_1091883_0_0_1"/>
<dbReference type="PaxDb" id="35128-Thaps25659"/>
<dbReference type="InParanoid" id="B8CEY7"/>
<reference evidence="3 4" key="2">
    <citation type="journal article" date="2008" name="Nature">
        <title>The Phaeodactylum genome reveals the evolutionary history of diatom genomes.</title>
        <authorList>
            <person name="Bowler C."/>
            <person name="Allen A.E."/>
            <person name="Badger J.H."/>
            <person name="Grimwood J."/>
            <person name="Jabbari K."/>
            <person name="Kuo A."/>
            <person name="Maheswari U."/>
            <person name="Martens C."/>
            <person name="Maumus F."/>
            <person name="Otillar R.P."/>
            <person name="Rayko E."/>
            <person name="Salamov A."/>
            <person name="Vandepoele K."/>
            <person name="Beszteri B."/>
            <person name="Gruber A."/>
            <person name="Heijde M."/>
            <person name="Katinka M."/>
            <person name="Mock T."/>
            <person name="Valentin K."/>
            <person name="Verret F."/>
            <person name="Berges J.A."/>
            <person name="Brownlee C."/>
            <person name="Cadoret J.P."/>
            <person name="Chiovitti A."/>
            <person name="Choi C.J."/>
            <person name="Coesel S."/>
            <person name="De Martino A."/>
            <person name="Detter J.C."/>
            <person name="Durkin C."/>
            <person name="Falciatore A."/>
            <person name="Fournet J."/>
            <person name="Haruta M."/>
            <person name="Huysman M.J."/>
            <person name="Jenkins B.D."/>
            <person name="Jiroutova K."/>
            <person name="Jorgensen R.E."/>
            <person name="Joubert Y."/>
            <person name="Kaplan A."/>
            <person name="Kroger N."/>
            <person name="Kroth P.G."/>
            <person name="La Roche J."/>
            <person name="Lindquist E."/>
            <person name="Lommer M."/>
            <person name="Martin-Jezequel V."/>
            <person name="Lopez P.J."/>
            <person name="Lucas S."/>
            <person name="Mangogna M."/>
            <person name="McGinnis K."/>
            <person name="Medlin L.K."/>
            <person name="Montsant A."/>
            <person name="Oudot-Le Secq M.P."/>
            <person name="Napoli C."/>
            <person name="Obornik M."/>
            <person name="Parker M.S."/>
            <person name="Petit J.L."/>
            <person name="Porcel B.M."/>
            <person name="Poulsen N."/>
            <person name="Robison M."/>
            <person name="Rychlewski L."/>
            <person name="Rynearson T.A."/>
            <person name="Schmutz J."/>
            <person name="Shapiro H."/>
            <person name="Siaut M."/>
            <person name="Stanley M."/>
            <person name="Sussman M.R."/>
            <person name="Taylor A.R."/>
            <person name="Vardi A."/>
            <person name="von Dassow P."/>
            <person name="Vyverman W."/>
            <person name="Willis A."/>
            <person name="Wyrwicz L.S."/>
            <person name="Rokhsar D.S."/>
            <person name="Weissenbach J."/>
            <person name="Armbrust E.V."/>
            <person name="Green B.R."/>
            <person name="Van de Peer Y."/>
            <person name="Grigoriev I.V."/>
        </authorList>
    </citation>
    <scope>NUCLEOTIDE SEQUENCE [LARGE SCALE GENOMIC DNA]</scope>
    <source>
        <strain evidence="3 4">CCMP1335</strain>
    </source>
</reference>
<dbReference type="AlphaFoldDB" id="B8CEY7"/>
<evidence type="ECO:0000313" key="4">
    <source>
        <dbReference type="Proteomes" id="UP000001449"/>
    </source>
</evidence>
<organism evidence="3 4">
    <name type="scientific">Thalassiosira pseudonana</name>
    <name type="common">Marine diatom</name>
    <name type="synonym">Cyclotella nana</name>
    <dbReference type="NCBI Taxonomy" id="35128"/>
    <lineage>
        <taxon>Eukaryota</taxon>
        <taxon>Sar</taxon>
        <taxon>Stramenopiles</taxon>
        <taxon>Ochrophyta</taxon>
        <taxon>Bacillariophyta</taxon>
        <taxon>Coscinodiscophyceae</taxon>
        <taxon>Thalassiosirophycidae</taxon>
        <taxon>Thalassiosirales</taxon>
        <taxon>Thalassiosiraceae</taxon>
        <taxon>Thalassiosira</taxon>
    </lineage>
</organism>
<reference evidence="3 4" key="1">
    <citation type="journal article" date="2004" name="Science">
        <title>The genome of the diatom Thalassiosira pseudonana: ecology, evolution, and metabolism.</title>
        <authorList>
            <person name="Armbrust E.V."/>
            <person name="Berges J.A."/>
            <person name="Bowler C."/>
            <person name="Green B.R."/>
            <person name="Martinez D."/>
            <person name="Putnam N.H."/>
            <person name="Zhou S."/>
            <person name="Allen A.E."/>
            <person name="Apt K.E."/>
            <person name="Bechner M."/>
            <person name="Brzezinski M.A."/>
            <person name="Chaal B.K."/>
            <person name="Chiovitti A."/>
            <person name="Davis A.K."/>
            <person name="Demarest M.S."/>
            <person name="Detter J.C."/>
            <person name="Glavina T."/>
            <person name="Goodstein D."/>
            <person name="Hadi M.Z."/>
            <person name="Hellsten U."/>
            <person name="Hildebrand M."/>
            <person name="Jenkins B.D."/>
            <person name="Jurka J."/>
            <person name="Kapitonov V.V."/>
            <person name="Kroger N."/>
            <person name="Lau W.W."/>
            <person name="Lane T.W."/>
            <person name="Larimer F.W."/>
            <person name="Lippmeier J.C."/>
            <person name="Lucas S."/>
            <person name="Medina M."/>
            <person name="Montsant A."/>
            <person name="Obornik M."/>
            <person name="Parker M.S."/>
            <person name="Palenik B."/>
            <person name="Pazour G.J."/>
            <person name="Richardson P.M."/>
            <person name="Rynearson T.A."/>
            <person name="Saito M.A."/>
            <person name="Schwartz D.C."/>
            <person name="Thamatrakoln K."/>
            <person name="Valentin K."/>
            <person name="Vardi A."/>
            <person name="Wilkerson F.P."/>
            <person name="Rokhsar D.S."/>
        </authorList>
    </citation>
    <scope>NUCLEOTIDE SEQUENCE [LARGE SCALE GENOMIC DNA]</scope>
    <source>
        <strain evidence="3 4">CCMP1335</strain>
    </source>
</reference>
<gene>
    <name evidence="3" type="ORF">THAPSDRAFT_25659</name>
</gene>
<accession>B8CEY7</accession>
<feature type="region of interest" description="Disordered" evidence="1">
    <location>
        <begin position="1"/>
        <end position="26"/>
    </location>
</feature>
<dbReference type="EMBL" id="CM000652">
    <property type="protein sequence ID" value="EED88116.1"/>
    <property type="molecule type" value="Genomic_DNA"/>
</dbReference>
<dbReference type="KEGG" id="tps:THAPSDRAFT_25659"/>
<evidence type="ECO:0000256" key="2">
    <source>
        <dbReference type="SAM" id="Phobius"/>
    </source>
</evidence>
<dbReference type="GeneID" id="7443391"/>
<keyword evidence="2" id="KW-0812">Transmembrane</keyword>
<evidence type="ECO:0000313" key="3">
    <source>
        <dbReference type="EMBL" id="EED88116.1"/>
    </source>
</evidence>
<dbReference type="Proteomes" id="UP000001449">
    <property type="component" value="Chromosome 20"/>
</dbReference>
<name>B8CEY7_THAPS</name>
<protein>
    <submittedName>
        <fullName evidence="3">Uncharacterized protein</fullName>
    </submittedName>
</protein>